<dbReference type="AlphaFoldDB" id="A0A1D8P891"/>
<name>A0A1D8P891_9FLAO</name>
<gene>
    <name evidence="3" type="ORF">LPB138_08920</name>
</gene>
<dbReference type="KEGG" id="lul:LPB138_08920"/>
<organism evidence="3 4">
    <name type="scientific">Urechidicola croceus</name>
    <dbReference type="NCBI Taxonomy" id="1850246"/>
    <lineage>
        <taxon>Bacteria</taxon>
        <taxon>Pseudomonadati</taxon>
        <taxon>Bacteroidota</taxon>
        <taxon>Flavobacteriia</taxon>
        <taxon>Flavobacteriales</taxon>
        <taxon>Flavobacteriaceae</taxon>
        <taxon>Urechidicola</taxon>
    </lineage>
</organism>
<dbReference type="RefSeq" id="WP_070236954.1">
    <property type="nucleotide sequence ID" value="NZ_CP017478.1"/>
</dbReference>
<dbReference type="Proteomes" id="UP000176050">
    <property type="component" value="Chromosome"/>
</dbReference>
<evidence type="ECO:0000256" key="1">
    <source>
        <dbReference type="SAM" id="Phobius"/>
    </source>
</evidence>
<keyword evidence="1" id="KW-1133">Transmembrane helix</keyword>
<dbReference type="EMBL" id="CP017478">
    <property type="protein sequence ID" value="AOW20790.1"/>
    <property type="molecule type" value="Genomic_DNA"/>
</dbReference>
<dbReference type="STRING" id="1850246.LPB138_08920"/>
<accession>A0A1D8P891</accession>
<evidence type="ECO:0000313" key="3">
    <source>
        <dbReference type="EMBL" id="AOW20790.1"/>
    </source>
</evidence>
<keyword evidence="4" id="KW-1185">Reference proteome</keyword>
<dbReference type="InterPro" id="IPR022720">
    <property type="entry name" value="Motility-assoc_prot_GldM_N"/>
</dbReference>
<dbReference type="Pfam" id="PF12081">
    <property type="entry name" value="GldM_1st"/>
    <property type="match status" value="1"/>
</dbReference>
<keyword evidence="1" id="KW-0812">Transmembrane</keyword>
<reference evidence="3 4" key="1">
    <citation type="submission" date="2016-10" db="EMBL/GenBank/DDBJ databases">
        <title>Lutibacter sp. LPB0138, isolated from marine gastropod.</title>
        <authorList>
            <person name="Kim E."/>
            <person name="Yi H."/>
        </authorList>
    </citation>
    <scope>NUCLEOTIDE SEQUENCE [LARGE SCALE GENOMIC DNA]</scope>
    <source>
        <strain evidence="3 4">LPB0138</strain>
    </source>
</reference>
<keyword evidence="1" id="KW-0472">Membrane</keyword>
<feature type="transmembrane region" description="Helical" evidence="1">
    <location>
        <begin position="6"/>
        <end position="25"/>
    </location>
</feature>
<feature type="domain" description="Gliding motility-associated protein GldM N-terminal" evidence="2">
    <location>
        <begin position="31"/>
        <end position="204"/>
    </location>
</feature>
<protein>
    <recommendedName>
        <fullName evidence="2">Gliding motility-associated protein GldM N-terminal domain-containing protein</fullName>
    </recommendedName>
</protein>
<sequence length="206" mass="24040">MKNKNIFFIILLFVTILIIGLIYFAKTVNLQVLNSFNTLNEKMDEMEINNTASFDNMLDQLKENIELEDKAYEMMAISDELTFYIDTLKLTILKQIGDINDPENMGNTDITDAVFFTENGKSEKGIEFIEQMNTYRTNLSNLLGDNYPEIIEDVNRNFSTYIENKDWLTYNFKEFPVITTLTKLTQYQADIQSIKLEVVQQMIENL</sequence>
<dbReference type="OrthoDB" id="1144607at2"/>
<evidence type="ECO:0000259" key="2">
    <source>
        <dbReference type="Pfam" id="PF12081"/>
    </source>
</evidence>
<evidence type="ECO:0000313" key="4">
    <source>
        <dbReference type="Proteomes" id="UP000176050"/>
    </source>
</evidence>
<proteinExistence type="predicted"/>